<dbReference type="Proteomes" id="UP000019260">
    <property type="component" value="Chromosome"/>
</dbReference>
<accession>W6AMP1</accession>
<keyword evidence="2" id="KW-1185">Reference proteome</keyword>
<name>W6AMP1_9MOLU</name>
<organism evidence="1 2">
    <name type="scientific">Spiroplasma mirum ATCC 29335</name>
    <dbReference type="NCBI Taxonomy" id="838561"/>
    <lineage>
        <taxon>Bacteria</taxon>
        <taxon>Bacillati</taxon>
        <taxon>Mycoplasmatota</taxon>
        <taxon>Mollicutes</taxon>
        <taxon>Entomoplasmatales</taxon>
        <taxon>Spiroplasmataceae</taxon>
        <taxon>Spiroplasma</taxon>
    </lineage>
</organism>
<protein>
    <submittedName>
        <fullName evidence="1">Uncharacterized protein</fullName>
    </submittedName>
</protein>
<dbReference type="HOGENOM" id="CLU_2169494_0_0_14"/>
<sequence>MGDNIKYLLNHLKFGMQWALVLLRGQLIAHLREHFANFADFFVINWLFWRISNNSLVKILFWKLEWRFKKLQSSLIDKTILLVLVFLNQFQIVNLSGFCSNNIWFVRESG</sequence>
<evidence type="ECO:0000313" key="1">
    <source>
        <dbReference type="EMBL" id="AHI57990.1"/>
    </source>
</evidence>
<dbReference type="KEGG" id="smia:P344_03230"/>
<dbReference type="EMBL" id="CP006720">
    <property type="protein sequence ID" value="AHI57990.1"/>
    <property type="molecule type" value="Genomic_DNA"/>
</dbReference>
<proteinExistence type="predicted"/>
<gene>
    <name evidence="1" type="ORF">P344_03230</name>
</gene>
<evidence type="ECO:0000313" key="2">
    <source>
        <dbReference type="Proteomes" id="UP000019260"/>
    </source>
</evidence>
<dbReference type="STRING" id="838561.P344_03230"/>
<dbReference type="AlphaFoldDB" id="W6AMP1"/>
<reference evidence="1 2" key="1">
    <citation type="submission" date="2013-09" db="EMBL/GenBank/DDBJ databases">
        <title>Complete genome sequence of Spiroplasma mirum suckling mouse cataract agent.</title>
        <authorList>
            <person name="Landry C.A."/>
            <person name="Bastian F.O."/>
            <person name="Thune R.L."/>
        </authorList>
    </citation>
    <scope>NUCLEOTIDE SEQUENCE [LARGE SCALE GENOMIC DNA]</scope>
    <source>
        <strain evidence="1 2">SMCA</strain>
    </source>
</reference>